<proteinExistence type="predicted"/>
<reference evidence="2 3" key="1">
    <citation type="submission" date="2021-07" db="EMBL/GenBank/DDBJ databases">
        <authorList>
            <person name="Palmer J.M."/>
        </authorList>
    </citation>
    <scope>NUCLEOTIDE SEQUENCE [LARGE SCALE GENOMIC DNA]</scope>
    <source>
        <strain evidence="2 3">AT_MEX2019</strain>
        <tissue evidence="2">Muscle</tissue>
    </source>
</reference>
<dbReference type="Proteomes" id="UP001345963">
    <property type="component" value="Unassembled WGS sequence"/>
</dbReference>
<keyword evidence="1" id="KW-1133">Transmembrane helix</keyword>
<dbReference type="EMBL" id="JAHUTI010032995">
    <property type="protein sequence ID" value="MED6243227.1"/>
    <property type="molecule type" value="Genomic_DNA"/>
</dbReference>
<gene>
    <name evidence="2" type="ORF">ATANTOWER_016895</name>
</gene>
<feature type="transmembrane region" description="Helical" evidence="1">
    <location>
        <begin position="110"/>
        <end position="131"/>
    </location>
</feature>
<sequence>MFLFLLSAGDRKVILVLMHHTRDQNYSTAGKEWSETFPNVILGAHVLFHETVPGLLGCAKNVEAVNQIVQVLDQLSRNQQIRYPEPDYEDQGLLRRCGEHPRRCFPYWKIVVAFLVVVVFILFLVIFLLPWR</sequence>
<keyword evidence="3" id="KW-1185">Reference proteome</keyword>
<protein>
    <submittedName>
        <fullName evidence="2">Uncharacterized protein</fullName>
    </submittedName>
</protein>
<evidence type="ECO:0000313" key="2">
    <source>
        <dbReference type="EMBL" id="MED6243227.1"/>
    </source>
</evidence>
<keyword evidence="1" id="KW-0812">Transmembrane</keyword>
<accession>A0ABU7AY98</accession>
<comment type="caution">
    <text evidence="2">The sequence shown here is derived from an EMBL/GenBank/DDBJ whole genome shotgun (WGS) entry which is preliminary data.</text>
</comment>
<evidence type="ECO:0000256" key="1">
    <source>
        <dbReference type="SAM" id="Phobius"/>
    </source>
</evidence>
<name>A0ABU7AY98_9TELE</name>
<keyword evidence="1" id="KW-0472">Membrane</keyword>
<organism evidence="2 3">
    <name type="scientific">Ataeniobius toweri</name>
    <dbReference type="NCBI Taxonomy" id="208326"/>
    <lineage>
        <taxon>Eukaryota</taxon>
        <taxon>Metazoa</taxon>
        <taxon>Chordata</taxon>
        <taxon>Craniata</taxon>
        <taxon>Vertebrata</taxon>
        <taxon>Euteleostomi</taxon>
        <taxon>Actinopterygii</taxon>
        <taxon>Neopterygii</taxon>
        <taxon>Teleostei</taxon>
        <taxon>Neoteleostei</taxon>
        <taxon>Acanthomorphata</taxon>
        <taxon>Ovalentaria</taxon>
        <taxon>Atherinomorphae</taxon>
        <taxon>Cyprinodontiformes</taxon>
        <taxon>Goodeidae</taxon>
        <taxon>Ataeniobius</taxon>
    </lineage>
</organism>
<evidence type="ECO:0000313" key="3">
    <source>
        <dbReference type="Proteomes" id="UP001345963"/>
    </source>
</evidence>